<evidence type="ECO:0000256" key="1">
    <source>
        <dbReference type="SAM" id="MobiDB-lite"/>
    </source>
</evidence>
<feature type="compositionally biased region" description="Pro residues" evidence="1">
    <location>
        <begin position="60"/>
        <end position="72"/>
    </location>
</feature>
<gene>
    <name evidence="2" type="ORF">B7R21_08895</name>
</gene>
<dbReference type="EMBL" id="NBXA01000020">
    <property type="protein sequence ID" value="RFA12955.1"/>
    <property type="molecule type" value="Genomic_DNA"/>
</dbReference>
<sequence>MMVRMKESVLRETRASTPPRRRHRALVAVVTVIALLGIGTGGAFALGIVPSPFRADPVPTLSPSPTPTPSVPAPTVSPTATPPTPTTAAPVFSAPTPTVPLSCAELGAAIDLTALMSDPVEGSPTLFTPEDAALRQAGVESCWWSSAEFSLLQLDVATDPSAGLADVADGLANGATPLDVGDASMVSCEQLSAGCSASIVSGSYWMNIHYQGANVASETAPALLQGTGRSLIDALGEQPIPLQPWTMPPTTWSPVTECSALETSVPMATILQSPLVVGPAPLNPGSKNGIQRTQPDSYACRWSVPDGETPADGEVSALTVQLAPGARWAYPATSGAGIEPLAVDGAQDAGLECQSAEGVEQCWLNVLTDDSWLQLGSGDGFSPDQGQLLVAAAEAILAAHG</sequence>
<comment type="caution">
    <text evidence="2">The sequence shown here is derived from an EMBL/GenBank/DDBJ whole genome shotgun (WGS) entry which is preliminary data.</text>
</comment>
<organism evidence="2 3">
    <name type="scientific">Subtercola boreus</name>
    <dbReference type="NCBI Taxonomy" id="120213"/>
    <lineage>
        <taxon>Bacteria</taxon>
        <taxon>Bacillati</taxon>
        <taxon>Actinomycetota</taxon>
        <taxon>Actinomycetes</taxon>
        <taxon>Micrococcales</taxon>
        <taxon>Microbacteriaceae</taxon>
        <taxon>Subtercola</taxon>
    </lineage>
</organism>
<evidence type="ECO:0000313" key="3">
    <source>
        <dbReference type="Proteomes" id="UP000256709"/>
    </source>
</evidence>
<accession>A0A3E0VTK8</accession>
<proteinExistence type="predicted"/>
<dbReference type="Proteomes" id="UP000256709">
    <property type="component" value="Unassembled WGS sequence"/>
</dbReference>
<evidence type="ECO:0008006" key="4">
    <source>
        <dbReference type="Google" id="ProtNLM"/>
    </source>
</evidence>
<reference evidence="2 3" key="1">
    <citation type="submission" date="2017-04" db="EMBL/GenBank/DDBJ databases">
        <title>Comparative genome analysis of Subtercola boreus.</title>
        <authorList>
            <person name="Cho Y.-J."/>
            <person name="Cho A."/>
            <person name="Kim O.-S."/>
            <person name="Lee J.-I."/>
        </authorList>
    </citation>
    <scope>NUCLEOTIDE SEQUENCE [LARGE SCALE GENOMIC DNA]</scope>
    <source>
        <strain evidence="2 3">P27444</strain>
    </source>
</reference>
<evidence type="ECO:0000313" key="2">
    <source>
        <dbReference type="EMBL" id="RFA12955.1"/>
    </source>
</evidence>
<feature type="region of interest" description="Disordered" evidence="1">
    <location>
        <begin position="59"/>
        <end position="94"/>
    </location>
</feature>
<protein>
    <recommendedName>
        <fullName evidence="4">DUF3558 domain-containing protein</fullName>
    </recommendedName>
</protein>
<name>A0A3E0VTK8_9MICO</name>
<dbReference type="AlphaFoldDB" id="A0A3E0VTK8"/>